<dbReference type="Proteomes" id="UP000289856">
    <property type="component" value="Chromosome"/>
</dbReference>
<keyword evidence="2" id="KW-1185">Reference proteome</keyword>
<dbReference type="Gene3D" id="1.10.150.240">
    <property type="entry name" value="Putative phosphatase, domain 2"/>
    <property type="match status" value="1"/>
</dbReference>
<dbReference type="GO" id="GO:0008967">
    <property type="term" value="F:phosphoglycolate phosphatase activity"/>
    <property type="evidence" value="ECO:0007669"/>
    <property type="project" value="TreeGrafter"/>
</dbReference>
<evidence type="ECO:0000313" key="1">
    <source>
        <dbReference type="EMBL" id="BBI35476.1"/>
    </source>
</evidence>
<dbReference type="NCBIfam" id="TIGR01549">
    <property type="entry name" value="HAD-SF-IA-v1"/>
    <property type="match status" value="1"/>
</dbReference>
<evidence type="ECO:0000313" key="2">
    <source>
        <dbReference type="Proteomes" id="UP000289856"/>
    </source>
</evidence>
<dbReference type="OrthoDB" id="9797743at2"/>
<dbReference type="InterPro" id="IPR023214">
    <property type="entry name" value="HAD_sf"/>
</dbReference>
<dbReference type="PANTHER" id="PTHR43434:SF1">
    <property type="entry name" value="PHOSPHOGLYCOLATE PHOSPHATASE"/>
    <property type="match status" value="1"/>
</dbReference>
<name>A0A3T1DBG7_9BACL</name>
<dbReference type="GO" id="GO:0006281">
    <property type="term" value="P:DNA repair"/>
    <property type="evidence" value="ECO:0007669"/>
    <property type="project" value="TreeGrafter"/>
</dbReference>
<dbReference type="SUPFAM" id="SSF56784">
    <property type="entry name" value="HAD-like"/>
    <property type="match status" value="1"/>
</dbReference>
<accession>A0A3T1DBG7</accession>
<dbReference type="KEGG" id="cohn:KCTCHS21_48750"/>
<sequence>MPELNINKVSYEITGILFDKDGTLLDFVSMWGNWSEYMIKSFRSRLAELGLELPKMESSFWGTIHGSDGTINDYDRNGPLAMGTMEELFALLIWQGYQLGLSWDKSKVLVQLCRLAADEELERVRPARPISGIKELLAACHEQGIPLGVVTADETGAAEKHLEWLGIRHYFSVVVGTDQVERGKPFPDMMELACRKLSIDVQGAVVVGDTNGDMRMGKSAGARLCIGLDRSDAEAAGEGTFQDADIIIGAYEELQPGGRPK</sequence>
<dbReference type="PANTHER" id="PTHR43434">
    <property type="entry name" value="PHOSPHOGLYCOLATE PHOSPHATASE"/>
    <property type="match status" value="1"/>
</dbReference>
<gene>
    <name evidence="1" type="ORF">KCTCHS21_48750</name>
</gene>
<dbReference type="InterPro" id="IPR006439">
    <property type="entry name" value="HAD-SF_hydro_IA"/>
</dbReference>
<dbReference type="InterPro" id="IPR023198">
    <property type="entry name" value="PGP-like_dom2"/>
</dbReference>
<dbReference type="SFLD" id="SFLDG01129">
    <property type="entry name" value="C1.5:_HAD__Beta-PGM__Phosphata"/>
    <property type="match status" value="1"/>
</dbReference>
<dbReference type="InterPro" id="IPR036412">
    <property type="entry name" value="HAD-like_sf"/>
</dbReference>
<dbReference type="SFLD" id="SFLDS00003">
    <property type="entry name" value="Haloacid_Dehalogenase"/>
    <property type="match status" value="1"/>
</dbReference>
<dbReference type="Gene3D" id="3.40.50.1000">
    <property type="entry name" value="HAD superfamily/HAD-like"/>
    <property type="match status" value="1"/>
</dbReference>
<protein>
    <submittedName>
        <fullName evidence="1">Phosphatase</fullName>
    </submittedName>
</protein>
<dbReference type="RefSeq" id="WP_130614173.1">
    <property type="nucleotide sequence ID" value="NZ_AP019400.1"/>
</dbReference>
<organism evidence="1 2">
    <name type="scientific">Cohnella abietis</name>
    <dbReference type="NCBI Taxonomy" id="2507935"/>
    <lineage>
        <taxon>Bacteria</taxon>
        <taxon>Bacillati</taxon>
        <taxon>Bacillota</taxon>
        <taxon>Bacilli</taxon>
        <taxon>Bacillales</taxon>
        <taxon>Paenibacillaceae</taxon>
        <taxon>Cohnella</taxon>
    </lineage>
</organism>
<dbReference type="AlphaFoldDB" id="A0A3T1DBG7"/>
<proteinExistence type="predicted"/>
<dbReference type="EMBL" id="AP019400">
    <property type="protein sequence ID" value="BBI35476.1"/>
    <property type="molecule type" value="Genomic_DNA"/>
</dbReference>
<dbReference type="Pfam" id="PF00702">
    <property type="entry name" value="Hydrolase"/>
    <property type="match status" value="1"/>
</dbReference>
<reference evidence="1 2" key="1">
    <citation type="submission" date="2019-01" db="EMBL/GenBank/DDBJ databases">
        <title>Complete genome sequence of Cohnella hallensis HS21 isolated from Korean fir (Abies koreana) rhizospheric soil.</title>
        <authorList>
            <person name="Jiang L."/>
            <person name="Kang S.W."/>
            <person name="Kim S."/>
            <person name="Jung J."/>
            <person name="Kim C.Y."/>
            <person name="Kim D.H."/>
            <person name="Kim S.W."/>
            <person name="Lee J."/>
        </authorList>
    </citation>
    <scope>NUCLEOTIDE SEQUENCE [LARGE SCALE GENOMIC DNA]</scope>
    <source>
        <strain evidence="1 2">HS21</strain>
    </source>
</reference>
<dbReference type="InterPro" id="IPR050155">
    <property type="entry name" value="HAD-like_hydrolase_sf"/>
</dbReference>